<evidence type="ECO:0000256" key="5">
    <source>
        <dbReference type="ARBA" id="ARBA00022898"/>
    </source>
</evidence>
<sequence length="489" mass="56099">MSKKISKSSRKSTNHISDILESMNQETRYLTPIFGTEASDIEMPNKKINEDPVAPQVAAEIIREYLKTEGNATQNLATFCQTYMEPTATALMAENFEKNAIDKDEYPMTADLENRCVDIIGNLWHMNSKEEPIGTSTVGSSEACMLGGLAMLFRWKHLADKAGVNRFTKKRPNLVISSGYQVCWEKFCRYWDIEMRTVPLDMEHLSLNMDTVMDYVDDYTIGIVAILGITYTGKYDDVKTLDKLVEQYNKNKPELPIRIHVDAASGGMVAPFIDPELKWDFRLKNVWSISTSGHKYGLVYPGVGWVIWRGKKALPEELIFWVSYLGGEEATMAINFSRSASQIVGQYYMLMRNGFKGYKEIHQRTIDVARYMADEINKMGIFELLEEANQIPIVCWRLKEDANVDWTLYDLEDRLRMHGWMIPAYPMPENLKDVDVQRLVLRQDFGMPLAILCINEMKKQIEILNNSRVVLRDNKKNSKPGKGFDHSGR</sequence>
<comment type="catalytic activity">
    <reaction evidence="7 10">
        <text>L-glutamate + H(+) = 4-aminobutanoate + CO2</text>
        <dbReference type="Rhea" id="RHEA:17785"/>
        <dbReference type="ChEBI" id="CHEBI:15378"/>
        <dbReference type="ChEBI" id="CHEBI:16526"/>
        <dbReference type="ChEBI" id="CHEBI:29985"/>
        <dbReference type="ChEBI" id="CHEBI:59888"/>
        <dbReference type="EC" id="4.1.1.15"/>
    </reaction>
</comment>
<dbReference type="AlphaFoldDB" id="A0A930E2B5"/>
<dbReference type="GO" id="GO:0004351">
    <property type="term" value="F:glutamate decarboxylase activity"/>
    <property type="evidence" value="ECO:0007669"/>
    <property type="project" value="UniProtKB-EC"/>
</dbReference>
<accession>A0A930E2B5</accession>
<evidence type="ECO:0000256" key="7">
    <source>
        <dbReference type="ARBA" id="ARBA00048868"/>
    </source>
</evidence>
<comment type="cofactor">
    <cofactor evidence="1 8 9">
        <name>pyridoxal 5'-phosphate</name>
        <dbReference type="ChEBI" id="CHEBI:597326"/>
    </cofactor>
</comment>
<dbReference type="EMBL" id="JABZRE010000003">
    <property type="protein sequence ID" value="MBF1306527.1"/>
    <property type="molecule type" value="Genomic_DNA"/>
</dbReference>
<dbReference type="EC" id="4.1.1.15" evidence="3 10"/>
<evidence type="ECO:0000313" key="11">
    <source>
        <dbReference type="EMBL" id="MBF1306527.1"/>
    </source>
</evidence>
<keyword evidence="6 9" id="KW-0456">Lyase</keyword>
<gene>
    <name evidence="11" type="ORF">HXM94_01880</name>
</gene>
<dbReference type="Proteomes" id="UP000758611">
    <property type="component" value="Unassembled WGS sequence"/>
</dbReference>
<dbReference type="Gene3D" id="3.90.1150.160">
    <property type="match status" value="1"/>
</dbReference>
<evidence type="ECO:0000256" key="6">
    <source>
        <dbReference type="ARBA" id="ARBA00023239"/>
    </source>
</evidence>
<dbReference type="PANTHER" id="PTHR43321:SF3">
    <property type="entry name" value="GLUTAMATE DECARBOXYLASE"/>
    <property type="match status" value="1"/>
</dbReference>
<dbReference type="InterPro" id="IPR002129">
    <property type="entry name" value="PyrdxlP-dep_de-COase"/>
</dbReference>
<dbReference type="CDD" id="cd06450">
    <property type="entry name" value="DOPA_deC_like"/>
    <property type="match status" value="1"/>
</dbReference>
<name>A0A930E2B5_9FIRM</name>
<keyword evidence="4 10" id="KW-0210">Decarboxylase</keyword>
<evidence type="ECO:0000256" key="4">
    <source>
        <dbReference type="ARBA" id="ARBA00022793"/>
    </source>
</evidence>
<proteinExistence type="inferred from homology"/>
<dbReference type="GO" id="GO:0005829">
    <property type="term" value="C:cytosol"/>
    <property type="evidence" value="ECO:0007669"/>
    <property type="project" value="TreeGrafter"/>
</dbReference>
<organism evidence="11 12">
    <name type="scientific">Parvimonas micra</name>
    <dbReference type="NCBI Taxonomy" id="33033"/>
    <lineage>
        <taxon>Bacteria</taxon>
        <taxon>Bacillati</taxon>
        <taxon>Bacillota</taxon>
        <taxon>Tissierellia</taxon>
        <taxon>Tissierellales</taxon>
        <taxon>Peptoniphilaceae</taxon>
        <taxon>Parvimonas</taxon>
    </lineage>
</organism>
<comment type="similarity">
    <text evidence="2 9">Belongs to the group II decarboxylase family.</text>
</comment>
<comment type="caution">
    <text evidence="11">The sequence shown here is derived from an EMBL/GenBank/DDBJ whole genome shotgun (WGS) entry which is preliminary data.</text>
</comment>
<dbReference type="Pfam" id="PF00282">
    <property type="entry name" value="Pyridoxal_deC"/>
    <property type="match status" value="1"/>
</dbReference>
<dbReference type="InterPro" id="IPR010107">
    <property type="entry name" value="Glutamate_decarboxylase"/>
</dbReference>
<reference evidence="11" key="1">
    <citation type="submission" date="2020-04" db="EMBL/GenBank/DDBJ databases">
        <title>Deep metagenomics examines the oral microbiome during advanced dental caries in children, revealing novel taxa and co-occurrences with host molecules.</title>
        <authorList>
            <person name="Baker J.L."/>
            <person name="Morton J.T."/>
            <person name="Dinis M."/>
            <person name="Alvarez R."/>
            <person name="Tran N.C."/>
            <person name="Knight R."/>
            <person name="Edlund A."/>
        </authorList>
    </citation>
    <scope>NUCLEOTIDE SEQUENCE</scope>
    <source>
        <strain evidence="11">JCVI_23_bin.11</strain>
    </source>
</reference>
<dbReference type="GO" id="GO:0030170">
    <property type="term" value="F:pyridoxal phosphate binding"/>
    <property type="evidence" value="ECO:0007669"/>
    <property type="project" value="InterPro"/>
</dbReference>
<protein>
    <recommendedName>
        <fullName evidence="3 10">Glutamate decarboxylase</fullName>
        <ecNumber evidence="3 10">4.1.1.15</ecNumber>
    </recommendedName>
</protein>
<dbReference type="GO" id="GO:0004058">
    <property type="term" value="F:aromatic-L-amino-acid decarboxylase activity"/>
    <property type="evidence" value="ECO:0007669"/>
    <property type="project" value="UniProtKB-ARBA"/>
</dbReference>
<dbReference type="SUPFAM" id="SSF53383">
    <property type="entry name" value="PLP-dependent transferases"/>
    <property type="match status" value="1"/>
</dbReference>
<evidence type="ECO:0000256" key="2">
    <source>
        <dbReference type="ARBA" id="ARBA00009533"/>
    </source>
</evidence>
<dbReference type="RefSeq" id="WP_278477109.1">
    <property type="nucleotide sequence ID" value="NZ_JABZRE010000003.1"/>
</dbReference>
<evidence type="ECO:0000256" key="8">
    <source>
        <dbReference type="PIRSR" id="PIRSR602129-50"/>
    </source>
</evidence>
<evidence type="ECO:0000256" key="9">
    <source>
        <dbReference type="RuleBase" id="RU000382"/>
    </source>
</evidence>
<feature type="modified residue" description="N6-(pyridoxal phosphate)lysine" evidence="8">
    <location>
        <position position="295"/>
    </location>
</feature>
<dbReference type="InterPro" id="IPR015424">
    <property type="entry name" value="PyrdxlP-dep_Trfase"/>
</dbReference>
<keyword evidence="5 8" id="KW-0663">Pyridoxal phosphate</keyword>
<evidence type="ECO:0000313" key="12">
    <source>
        <dbReference type="Proteomes" id="UP000758611"/>
    </source>
</evidence>
<evidence type="ECO:0000256" key="10">
    <source>
        <dbReference type="RuleBase" id="RU361171"/>
    </source>
</evidence>
<evidence type="ECO:0000256" key="3">
    <source>
        <dbReference type="ARBA" id="ARBA00012421"/>
    </source>
</evidence>
<dbReference type="InterPro" id="IPR015421">
    <property type="entry name" value="PyrdxlP-dep_Trfase_major"/>
</dbReference>
<dbReference type="GO" id="GO:0006538">
    <property type="term" value="P:L-glutamate catabolic process"/>
    <property type="evidence" value="ECO:0007669"/>
    <property type="project" value="TreeGrafter"/>
</dbReference>
<dbReference type="Gene3D" id="3.40.640.10">
    <property type="entry name" value="Type I PLP-dependent aspartate aminotransferase-like (Major domain)"/>
    <property type="match status" value="1"/>
</dbReference>
<dbReference type="FunFam" id="3.40.640.10:FF:000017">
    <property type="entry name" value="Glutamate decarboxylase"/>
    <property type="match status" value="1"/>
</dbReference>
<dbReference type="PANTHER" id="PTHR43321">
    <property type="entry name" value="GLUTAMATE DECARBOXYLASE"/>
    <property type="match status" value="1"/>
</dbReference>
<dbReference type="NCBIfam" id="TIGR01788">
    <property type="entry name" value="Glu-decarb-GAD"/>
    <property type="match status" value="1"/>
</dbReference>
<evidence type="ECO:0000256" key="1">
    <source>
        <dbReference type="ARBA" id="ARBA00001933"/>
    </source>
</evidence>
<dbReference type="Gene3D" id="4.10.280.50">
    <property type="match status" value="1"/>
</dbReference>